<dbReference type="SMART" id="SM00645">
    <property type="entry name" value="Pept_C1"/>
    <property type="match status" value="1"/>
</dbReference>
<reference evidence="4" key="1">
    <citation type="submission" date="2023-06" db="EMBL/GenBank/DDBJ databases">
        <authorList>
            <person name="Kurt Z."/>
        </authorList>
    </citation>
    <scope>NUCLEOTIDE SEQUENCE</scope>
</reference>
<comment type="similarity">
    <text evidence="1">Belongs to the peptidase C1 family.</text>
</comment>
<dbReference type="InterPro" id="IPR039417">
    <property type="entry name" value="Peptidase_C1A_papain-like"/>
</dbReference>
<dbReference type="Proteomes" id="UP001642409">
    <property type="component" value="Unassembled WGS sequence"/>
</dbReference>
<dbReference type="PANTHER" id="PTHR12411">
    <property type="entry name" value="CYSTEINE PROTEASE FAMILY C1-RELATED"/>
    <property type="match status" value="1"/>
</dbReference>
<protein>
    <submittedName>
        <fullName evidence="4">Cathepsin L</fullName>
    </submittedName>
    <submittedName>
        <fullName evidence="5">Cathepsin_L</fullName>
    </submittedName>
</protein>
<keyword evidence="6" id="KW-1185">Reference proteome</keyword>
<evidence type="ECO:0000313" key="6">
    <source>
        <dbReference type="Proteomes" id="UP001642409"/>
    </source>
</evidence>
<dbReference type="PROSITE" id="PS00639">
    <property type="entry name" value="THIOL_PROTEASE_HIS"/>
    <property type="match status" value="1"/>
</dbReference>
<keyword evidence="2" id="KW-0472">Membrane</keyword>
<dbReference type="InterPro" id="IPR025660">
    <property type="entry name" value="Pept_his_AS"/>
</dbReference>
<feature type="domain" description="Peptidase C1A papain C-terminal" evidence="3">
    <location>
        <begin position="103"/>
        <end position="380"/>
    </location>
</feature>
<reference evidence="5 6" key="2">
    <citation type="submission" date="2024-07" db="EMBL/GenBank/DDBJ databases">
        <authorList>
            <person name="Akdeniz Z."/>
        </authorList>
    </citation>
    <scope>NUCLEOTIDE SEQUENCE [LARGE SCALE GENOMIC DNA]</scope>
</reference>
<dbReference type="SUPFAM" id="SSF54001">
    <property type="entry name" value="Cysteine proteinases"/>
    <property type="match status" value="1"/>
</dbReference>
<dbReference type="InterPro" id="IPR038765">
    <property type="entry name" value="Papain-like_cys_pep_sf"/>
</dbReference>
<dbReference type="EMBL" id="CAXDID020000054">
    <property type="protein sequence ID" value="CAL6006786.1"/>
    <property type="molecule type" value="Genomic_DNA"/>
</dbReference>
<accession>A0AA86RPW5</accession>
<feature type="transmembrane region" description="Helical" evidence="2">
    <location>
        <begin position="678"/>
        <end position="702"/>
    </location>
</feature>
<name>A0AA86RPW5_9EUKA</name>
<proteinExistence type="inferred from homology"/>
<organism evidence="4">
    <name type="scientific">Hexamita inflata</name>
    <dbReference type="NCBI Taxonomy" id="28002"/>
    <lineage>
        <taxon>Eukaryota</taxon>
        <taxon>Metamonada</taxon>
        <taxon>Diplomonadida</taxon>
        <taxon>Hexamitidae</taxon>
        <taxon>Hexamitinae</taxon>
        <taxon>Hexamita</taxon>
    </lineage>
</organism>
<sequence>MLFMFISSVQLDVSSQTCKQAFEQHKKQFNLTYKDEKRHHFDVFCQNYMKLVERHSLDPDFHLDFTPEMDQLNASSSTPTRLETKEEIKYNSVKYPLFVMPTVYASVDLREMKLITPPKQQGFCGSGYAFQTIAMMENAVLRDKSNLNTFWQSYADASTLSLSEQFLMSNSICNGCRYCEGGSFVVEQMLSVPGNSFQQYMIPTPAVISTIELTENFPNDFVVKEAAWKANTQVISKLATENKLLPVKFFPVNKAFPWLWQQTPVVQLFDDDNTRFDAENIRVIKSHLSRGLAVAVQMDIGTGVQAIVFKQFIGGEILHRNCNTFNSNHAVTLVGYGRKYSKEVWVIKNSFGEQWGDKGYFFLEIGKDSFCLEHSAYAIIPKFFNLTNNTPYPKGDSQRGKQFTLDCDYYFTSVNEVTVCYDTCPPEHPVFYTMNNECISTQCPQSSIFKENGSCVSRCSSGAYQFTGIDLLCVSSCADMYLLNNFNQNSKQCITSCPSHAPYYEHGRCVQRCESGAYLVVHGKTQMTCQDYCAFYVLNASNDNSKRCFSQCPPDLPYSESGMCSARCSSGSYSNMKNTKICQNQCTSYHFTNTTNENSLFCLESCIDPYNFVDGIECREWCPFYKQITTTGLFQCVGSCDLYELVDKAQKCVDVCKHNQIVNNKQCVNQSTNKNANIIIIFIIAIGTVFIVILIVVLIIIYGSSNQQDKKIFKQPINTVNNYQLRSKIIQEQPQQNMWQNYSKPINKLQKLNQRDQKVQKIKSIEENNLLFSNTSVMI</sequence>
<evidence type="ECO:0000259" key="3">
    <source>
        <dbReference type="SMART" id="SM00645"/>
    </source>
</evidence>
<evidence type="ECO:0000256" key="2">
    <source>
        <dbReference type="SAM" id="Phobius"/>
    </source>
</evidence>
<dbReference type="CDD" id="cd02248">
    <property type="entry name" value="Peptidase_C1A"/>
    <property type="match status" value="1"/>
</dbReference>
<gene>
    <name evidence="5" type="ORF">HINF_LOCUS20328</name>
    <name evidence="4" type="ORF">HINF_LOCUS63534</name>
</gene>
<keyword evidence="2" id="KW-0812">Transmembrane</keyword>
<keyword evidence="2" id="KW-1133">Transmembrane helix</keyword>
<dbReference type="GO" id="GO:0006508">
    <property type="term" value="P:proteolysis"/>
    <property type="evidence" value="ECO:0007669"/>
    <property type="project" value="InterPro"/>
</dbReference>
<comment type="caution">
    <text evidence="4">The sequence shown here is derived from an EMBL/GenBank/DDBJ whole genome shotgun (WGS) entry which is preliminary data.</text>
</comment>
<evidence type="ECO:0000256" key="1">
    <source>
        <dbReference type="ARBA" id="ARBA00008455"/>
    </source>
</evidence>
<dbReference type="InterPro" id="IPR013128">
    <property type="entry name" value="Peptidase_C1A"/>
</dbReference>
<evidence type="ECO:0000313" key="4">
    <source>
        <dbReference type="EMBL" id="CAI9975889.1"/>
    </source>
</evidence>
<dbReference type="GO" id="GO:0008234">
    <property type="term" value="F:cysteine-type peptidase activity"/>
    <property type="evidence" value="ECO:0007669"/>
    <property type="project" value="InterPro"/>
</dbReference>
<dbReference type="EMBL" id="CATOUU010001170">
    <property type="protein sequence ID" value="CAI9975889.1"/>
    <property type="molecule type" value="Genomic_DNA"/>
</dbReference>
<dbReference type="AlphaFoldDB" id="A0AA86RPW5"/>
<evidence type="ECO:0000313" key="5">
    <source>
        <dbReference type="EMBL" id="CAL6006786.1"/>
    </source>
</evidence>
<dbReference type="Pfam" id="PF00112">
    <property type="entry name" value="Peptidase_C1"/>
    <property type="match status" value="2"/>
</dbReference>
<dbReference type="Gene3D" id="3.90.70.10">
    <property type="entry name" value="Cysteine proteinases"/>
    <property type="match status" value="1"/>
</dbReference>
<dbReference type="InterPro" id="IPR000668">
    <property type="entry name" value="Peptidase_C1A_C"/>
</dbReference>